<feature type="region of interest" description="Disordered" evidence="1">
    <location>
        <begin position="35"/>
        <end position="96"/>
    </location>
</feature>
<dbReference type="GeneID" id="71986523"/>
<organism evidence="2 3">
    <name type="scientific">Passalora fulva</name>
    <name type="common">Tomato leaf mold</name>
    <name type="synonym">Cladosporium fulvum</name>
    <dbReference type="NCBI Taxonomy" id="5499"/>
    <lineage>
        <taxon>Eukaryota</taxon>
        <taxon>Fungi</taxon>
        <taxon>Dikarya</taxon>
        <taxon>Ascomycota</taxon>
        <taxon>Pezizomycotina</taxon>
        <taxon>Dothideomycetes</taxon>
        <taxon>Dothideomycetidae</taxon>
        <taxon>Mycosphaerellales</taxon>
        <taxon>Mycosphaerellaceae</taxon>
        <taxon>Fulvia</taxon>
    </lineage>
</organism>
<accession>A0A9Q8PAM7</accession>
<sequence length="368" mass="40613">MSYYPTYYMNGQSAPDAPSPDYLQYQAALRRQFEASTRPPTPYAPACSHPGYPQWPPRRGRHPDDWQSLSQIPVPFQPPDTAGIARQPGYGSWRQHPRGRCNHWNPRWHAHGSYGYQSMNDAFTPAPYAVGLSGPRRPPPDPPVPLLPRPLPPPSGPRPPSQPKPPPRPKPGPKQQHSRQARVCDYFSPSVATDSDSGSEFSKAPAGVVSAQVPKTISVGIDTHQSRAPKHATAHVHQSRSEGTRTPTQIDYEGQDSGYHNETTSIKDWTPNCQAPRSTSAGQYEAQPGGVELQTKNSPWCFACKPRNKLPHRYPYRDFAGYAGVQRNPMTGRCGVVSEGDYAAVIAQQQAGLPQAGRYDFQVPRSPN</sequence>
<feature type="region of interest" description="Disordered" evidence="1">
    <location>
        <begin position="265"/>
        <end position="284"/>
    </location>
</feature>
<feature type="compositionally biased region" description="Basic residues" evidence="1">
    <location>
        <begin position="227"/>
        <end position="238"/>
    </location>
</feature>
<dbReference type="Proteomes" id="UP000756132">
    <property type="component" value="Chromosome 6"/>
</dbReference>
<keyword evidence="3" id="KW-1185">Reference proteome</keyword>
<name>A0A9Q8PAM7_PASFU</name>
<dbReference type="RefSeq" id="XP_047763333.1">
    <property type="nucleotide sequence ID" value="XM_047905793.1"/>
</dbReference>
<dbReference type="KEGG" id="ffu:CLAFUR5_06645"/>
<feature type="compositionally biased region" description="Pro residues" evidence="1">
    <location>
        <begin position="136"/>
        <end position="172"/>
    </location>
</feature>
<reference evidence="2" key="1">
    <citation type="submission" date="2021-12" db="EMBL/GenBank/DDBJ databases">
        <authorList>
            <person name="Zaccaron A."/>
            <person name="Stergiopoulos I."/>
        </authorList>
    </citation>
    <scope>NUCLEOTIDE SEQUENCE</scope>
    <source>
        <strain evidence="2">Race5_Kim</strain>
    </source>
</reference>
<gene>
    <name evidence="2" type="ORF">CLAFUR5_06645</name>
</gene>
<feature type="region of interest" description="Disordered" evidence="1">
    <location>
        <begin position="127"/>
        <end position="182"/>
    </location>
</feature>
<proteinExistence type="predicted"/>
<evidence type="ECO:0000256" key="1">
    <source>
        <dbReference type="SAM" id="MobiDB-lite"/>
    </source>
</evidence>
<feature type="compositionally biased region" description="Polar residues" evidence="1">
    <location>
        <begin position="265"/>
        <end position="282"/>
    </location>
</feature>
<feature type="region of interest" description="Disordered" evidence="1">
    <location>
        <begin position="226"/>
        <end position="257"/>
    </location>
</feature>
<reference evidence="2" key="2">
    <citation type="journal article" date="2022" name="Microb. Genom.">
        <title>A chromosome-scale genome assembly of the tomato pathogen Cladosporium fulvum reveals a compartmentalized genome architecture and the presence of a dispensable chromosome.</title>
        <authorList>
            <person name="Zaccaron A.Z."/>
            <person name="Chen L.H."/>
            <person name="Samaras A."/>
            <person name="Stergiopoulos I."/>
        </authorList>
    </citation>
    <scope>NUCLEOTIDE SEQUENCE</scope>
    <source>
        <strain evidence="2">Race5_Kim</strain>
    </source>
</reference>
<dbReference type="EMBL" id="CP090168">
    <property type="protein sequence ID" value="UJO18967.1"/>
    <property type="molecule type" value="Genomic_DNA"/>
</dbReference>
<protein>
    <submittedName>
        <fullName evidence="2">Uncharacterized protein</fullName>
    </submittedName>
</protein>
<evidence type="ECO:0000313" key="3">
    <source>
        <dbReference type="Proteomes" id="UP000756132"/>
    </source>
</evidence>
<evidence type="ECO:0000313" key="2">
    <source>
        <dbReference type="EMBL" id="UJO18967.1"/>
    </source>
</evidence>
<dbReference type="AlphaFoldDB" id="A0A9Q8PAM7"/>